<evidence type="ECO:0000256" key="10">
    <source>
        <dbReference type="HAMAP-Rule" id="MF_00019"/>
    </source>
</evidence>
<dbReference type="GO" id="GO:0043811">
    <property type="term" value="F:phosphate:acyl-[acyl carrier protein] acyltransferase activity"/>
    <property type="evidence" value="ECO:0007669"/>
    <property type="project" value="UniProtKB-UniRule"/>
</dbReference>
<dbReference type="GO" id="GO:0006633">
    <property type="term" value="P:fatty acid biosynthetic process"/>
    <property type="evidence" value="ECO:0007669"/>
    <property type="project" value="UniProtKB-UniRule"/>
</dbReference>
<evidence type="ECO:0000256" key="2">
    <source>
        <dbReference type="ARBA" id="ARBA00022490"/>
    </source>
</evidence>
<dbReference type="SUPFAM" id="SSF53659">
    <property type="entry name" value="Isocitrate/Isopropylmalate dehydrogenase-like"/>
    <property type="match status" value="1"/>
</dbReference>
<evidence type="ECO:0000256" key="8">
    <source>
        <dbReference type="ARBA" id="ARBA00024069"/>
    </source>
</evidence>
<protein>
    <recommendedName>
        <fullName evidence="8 10">Phosphate acyltransferase</fullName>
        <ecNumber evidence="8 10">2.3.1.274</ecNumber>
    </recommendedName>
    <alternativeName>
        <fullName evidence="10">Acyl-ACP phosphotransacylase</fullName>
    </alternativeName>
    <alternativeName>
        <fullName evidence="10">Acyl-[acyl-carrier-protein]--phosphate acyltransferase</fullName>
    </alternativeName>
    <alternativeName>
        <fullName evidence="10">Phosphate-acyl-ACP acyltransferase</fullName>
    </alternativeName>
</protein>
<dbReference type="GO" id="GO:0005737">
    <property type="term" value="C:cytoplasm"/>
    <property type="evidence" value="ECO:0007669"/>
    <property type="project" value="UniProtKB-SubCell"/>
</dbReference>
<evidence type="ECO:0000256" key="6">
    <source>
        <dbReference type="ARBA" id="ARBA00023209"/>
    </source>
</evidence>
<dbReference type="EC" id="2.3.1.274" evidence="8 10"/>
<dbReference type="PIRSF" id="PIRSF002465">
    <property type="entry name" value="Phsphlp_syn_PlsX"/>
    <property type="match status" value="1"/>
</dbReference>
<comment type="pathway">
    <text evidence="10">Lipid metabolism; phospholipid metabolism.</text>
</comment>
<keyword evidence="5 10" id="KW-0443">Lipid metabolism</keyword>
<dbReference type="InterPro" id="IPR012281">
    <property type="entry name" value="Phospholipid_synth_PlsX-like"/>
</dbReference>
<organism evidence="11">
    <name type="scientific">Aquifex aeolicus</name>
    <dbReference type="NCBI Taxonomy" id="63363"/>
    <lineage>
        <taxon>Bacteria</taxon>
        <taxon>Pseudomonadati</taxon>
        <taxon>Aquificota</taxon>
        <taxon>Aquificia</taxon>
        <taxon>Aquificales</taxon>
        <taxon>Aquificaceae</taxon>
        <taxon>Aquifex</taxon>
    </lineage>
</organism>
<dbReference type="InterPro" id="IPR003664">
    <property type="entry name" value="FA_synthesis"/>
</dbReference>
<accession>A0A7C5L3Y1</accession>
<comment type="function">
    <text evidence="10">Catalyzes the reversible formation of acyl-phosphate (acyl-PO(4)) from acyl-[acyl-carrier-protein] (acyl-ACP). This enzyme utilizes acyl-ACP as fatty acyl donor, but not acyl-CoA.</text>
</comment>
<evidence type="ECO:0000256" key="9">
    <source>
        <dbReference type="ARBA" id="ARBA00046608"/>
    </source>
</evidence>
<keyword evidence="11" id="KW-0012">Acyltransferase</keyword>
<keyword evidence="3 10" id="KW-0444">Lipid biosynthesis</keyword>
<evidence type="ECO:0000256" key="5">
    <source>
        <dbReference type="ARBA" id="ARBA00023098"/>
    </source>
</evidence>
<dbReference type="PANTHER" id="PTHR30100">
    <property type="entry name" value="FATTY ACID/PHOSPHOLIPID SYNTHESIS PROTEIN PLSX"/>
    <property type="match status" value="1"/>
</dbReference>
<sequence>MENLGFALDCNGGDFAPLETVRGGIQAARELKCRVYLVGDREEIKSILEKSGEFGNPRLEIVHAPDNVGMEEPPSSVLRKKNSSLYVAGKLVRDGVAQGLISAGNTGAVLAVGKFIVGTEEEVERPAIGVALPNPKGRTVLIDVGANVDSKPKHLVQFAVIGHTYAQEILGIEKPRVGLLSIGEEEGKGNELVKETYPLLKQTGLNFLGNAEGRDIYAGTFDVIVCDGFIGNVILKASESLGLAILQMIKEEIDKSFLARFGAFLLLPALNRFRKKADFTEYGGTPLLGAKKPVIITHGKANAKAIKNAIRVAAEFLTQDFNRKLVENLRSLIPHEARV</sequence>
<dbReference type="GO" id="GO:0008654">
    <property type="term" value="P:phospholipid biosynthetic process"/>
    <property type="evidence" value="ECO:0007669"/>
    <property type="project" value="UniProtKB-KW"/>
</dbReference>
<evidence type="ECO:0000313" key="11">
    <source>
        <dbReference type="EMBL" id="HHJ65084.1"/>
    </source>
</evidence>
<dbReference type="UniPathway" id="UPA00085"/>
<name>A0A7C5L3Y1_AQUAO</name>
<dbReference type="EMBL" id="DRNB01000348">
    <property type="protein sequence ID" value="HHJ65084.1"/>
    <property type="molecule type" value="Genomic_DNA"/>
</dbReference>
<reference evidence="11" key="1">
    <citation type="journal article" date="2020" name="mSystems">
        <title>Genome- and Community-Level Interaction Insights into Carbon Utilization and Element Cycling Functions of Hydrothermarchaeota in Hydrothermal Sediment.</title>
        <authorList>
            <person name="Zhou Z."/>
            <person name="Liu Y."/>
            <person name="Xu W."/>
            <person name="Pan J."/>
            <person name="Luo Z.H."/>
            <person name="Li M."/>
        </authorList>
    </citation>
    <scope>NUCLEOTIDE SEQUENCE [LARGE SCALE GENOMIC DNA]</scope>
    <source>
        <strain evidence="11">HyVt-501</strain>
    </source>
</reference>
<keyword evidence="6 10" id="KW-0594">Phospholipid biosynthesis</keyword>
<keyword evidence="7 10" id="KW-1208">Phospholipid metabolism</keyword>
<dbReference type="NCBIfam" id="TIGR00182">
    <property type="entry name" value="plsX"/>
    <property type="match status" value="1"/>
</dbReference>
<dbReference type="Pfam" id="PF02504">
    <property type="entry name" value="FA_synthesis"/>
    <property type="match status" value="1"/>
</dbReference>
<gene>
    <name evidence="10 11" type="primary">plsX</name>
    <name evidence="11" type="ORF">ENJ61_09310</name>
</gene>
<proteinExistence type="inferred from homology"/>
<comment type="catalytic activity">
    <reaction evidence="1 10">
        <text>a fatty acyl-[ACP] + phosphate = an acyl phosphate + holo-[ACP]</text>
        <dbReference type="Rhea" id="RHEA:42292"/>
        <dbReference type="Rhea" id="RHEA-COMP:9685"/>
        <dbReference type="Rhea" id="RHEA-COMP:14125"/>
        <dbReference type="ChEBI" id="CHEBI:43474"/>
        <dbReference type="ChEBI" id="CHEBI:59918"/>
        <dbReference type="ChEBI" id="CHEBI:64479"/>
        <dbReference type="ChEBI" id="CHEBI:138651"/>
        <dbReference type="EC" id="2.3.1.274"/>
    </reaction>
</comment>
<evidence type="ECO:0000256" key="1">
    <source>
        <dbReference type="ARBA" id="ARBA00001232"/>
    </source>
</evidence>
<evidence type="ECO:0000256" key="3">
    <source>
        <dbReference type="ARBA" id="ARBA00022516"/>
    </source>
</evidence>
<dbReference type="HAMAP" id="MF_00019">
    <property type="entry name" value="PlsX"/>
    <property type="match status" value="1"/>
</dbReference>
<dbReference type="AlphaFoldDB" id="A0A7C5L3Y1"/>
<evidence type="ECO:0000256" key="4">
    <source>
        <dbReference type="ARBA" id="ARBA00022679"/>
    </source>
</evidence>
<keyword evidence="2 10" id="KW-0963">Cytoplasm</keyword>
<keyword evidence="4 10" id="KW-0808">Transferase</keyword>
<comment type="subunit">
    <text evidence="9 10">Homodimer. Probably interacts with PlsY.</text>
</comment>
<dbReference type="Proteomes" id="UP000885792">
    <property type="component" value="Unassembled WGS sequence"/>
</dbReference>
<dbReference type="Gene3D" id="3.40.718.10">
    <property type="entry name" value="Isopropylmalate Dehydrogenase"/>
    <property type="match status" value="1"/>
</dbReference>
<comment type="similarity">
    <text evidence="10">Belongs to the PlsX family.</text>
</comment>
<comment type="subcellular location">
    <subcellularLocation>
        <location evidence="10">Cytoplasm</location>
    </subcellularLocation>
    <text evidence="10">Associated with the membrane possibly through PlsY.</text>
</comment>
<comment type="caution">
    <text evidence="11">The sequence shown here is derived from an EMBL/GenBank/DDBJ whole genome shotgun (WGS) entry which is preliminary data.</text>
</comment>
<dbReference type="PANTHER" id="PTHR30100:SF1">
    <property type="entry name" value="PHOSPHATE ACYLTRANSFERASE"/>
    <property type="match status" value="1"/>
</dbReference>
<evidence type="ECO:0000256" key="7">
    <source>
        <dbReference type="ARBA" id="ARBA00023264"/>
    </source>
</evidence>